<accession>A0A2U8HFL2</accession>
<dbReference type="EMBL" id="CP022189">
    <property type="protein sequence ID" value="AWI84624.1"/>
    <property type="molecule type" value="Genomic_DNA"/>
</dbReference>
<evidence type="ECO:0000313" key="2">
    <source>
        <dbReference type="EMBL" id="AWI84624.1"/>
    </source>
</evidence>
<dbReference type="Proteomes" id="UP000244915">
    <property type="component" value="Chromosome 1"/>
</dbReference>
<sequence>MTPPLLPPPLLPLPQSPEYARACAALGVPCRSGEAILDGGAALRWQVQARRLPLLGEVSLLSRGPVTATLAAAEAWLRELHTPGPLLLNAEGVSAGALRGAGFWPLLTPATLALLPLGPPEQMRRALRQKWRNRLTRAEGAGLSLRRLPLHGGHWLLKAELAQARARRYRNLPPGFLVAYARATPEAALIWEARRGGAALAAIAVLRHGRMASWTTGVSTPQGRAANAMNLLLWEAMRWLAERGHEQLDLGMLNGDDAPGVTRFKLGTGARAHRLAGTWLRSRALAPLARRLPKGLAT</sequence>
<dbReference type="PANTHER" id="PTHR36174">
    <property type="entry name" value="LIPID II:GLYCINE GLYCYLTRANSFERASE"/>
    <property type="match status" value="1"/>
</dbReference>
<dbReference type="SUPFAM" id="SSF55729">
    <property type="entry name" value="Acyl-CoA N-acyltransferases (Nat)"/>
    <property type="match status" value="1"/>
</dbReference>
<dbReference type="PANTHER" id="PTHR36174:SF1">
    <property type="entry name" value="LIPID II:GLYCINE GLYCYLTRANSFERASE"/>
    <property type="match status" value="1"/>
</dbReference>
<dbReference type="Pfam" id="PF13480">
    <property type="entry name" value="Acetyltransf_6"/>
    <property type="match status" value="1"/>
</dbReference>
<dbReference type="OrthoDB" id="341858at2"/>
<evidence type="ECO:0000259" key="1">
    <source>
        <dbReference type="Pfam" id="PF13480"/>
    </source>
</evidence>
<evidence type="ECO:0000313" key="3">
    <source>
        <dbReference type="Proteomes" id="UP000244915"/>
    </source>
</evidence>
<dbReference type="InterPro" id="IPR050644">
    <property type="entry name" value="PG_Glycine_Bridge_Synth"/>
</dbReference>
<proteinExistence type="predicted"/>
<dbReference type="RefSeq" id="WP_108967592.1">
    <property type="nucleotide sequence ID" value="NZ_CP022189.1"/>
</dbReference>
<dbReference type="Gene3D" id="3.40.630.30">
    <property type="match status" value="1"/>
</dbReference>
<dbReference type="AlphaFoldDB" id="A0A2U8HFL2"/>
<reference evidence="2 3" key="1">
    <citation type="submission" date="2017-06" db="EMBL/GenBank/DDBJ databases">
        <title>Yangia sp. YSBP01 complete genome sequence.</title>
        <authorList>
            <person name="Woo J.-H."/>
            <person name="Kim H.-S."/>
        </authorList>
    </citation>
    <scope>NUCLEOTIDE SEQUENCE [LARGE SCALE GENOMIC DNA]</scope>
    <source>
        <strain evidence="2 3">YSBP01</strain>
    </source>
</reference>
<name>A0A2U8HFL2_9RHOB</name>
<gene>
    <name evidence="2" type="ORF">CEW88_06530</name>
</gene>
<dbReference type="KEGG" id="ypac:CEW88_06530"/>
<organism evidence="2 3">
    <name type="scientific">Alloyangia pacifica</name>
    <dbReference type="NCBI Taxonomy" id="311180"/>
    <lineage>
        <taxon>Bacteria</taxon>
        <taxon>Pseudomonadati</taxon>
        <taxon>Pseudomonadota</taxon>
        <taxon>Alphaproteobacteria</taxon>
        <taxon>Rhodobacterales</taxon>
        <taxon>Roseobacteraceae</taxon>
        <taxon>Alloyangia</taxon>
    </lineage>
</organism>
<dbReference type="GO" id="GO:0016740">
    <property type="term" value="F:transferase activity"/>
    <property type="evidence" value="ECO:0007669"/>
    <property type="project" value="UniProtKB-KW"/>
</dbReference>
<dbReference type="InterPro" id="IPR016181">
    <property type="entry name" value="Acyl_CoA_acyltransferase"/>
</dbReference>
<feature type="domain" description="BioF2-like acetyltransferase" evidence="1">
    <location>
        <begin position="151"/>
        <end position="255"/>
    </location>
</feature>
<keyword evidence="2" id="KW-0808">Transferase</keyword>
<protein>
    <submittedName>
        <fullName evidence="2">GNAT family N-acetyltransferase</fullName>
    </submittedName>
</protein>
<dbReference type="InterPro" id="IPR038740">
    <property type="entry name" value="BioF2-like_GNAT_dom"/>
</dbReference>